<keyword evidence="1" id="KW-0695">RNA-directed DNA polymerase</keyword>
<evidence type="ECO:0000313" key="1">
    <source>
        <dbReference type="EMBL" id="KAA3461595.1"/>
    </source>
</evidence>
<sequence>MTLFSIPIIALVDSGSMHSYIYSKIIRKRDIPVEELDVGLPFRESDVILGMDWFTEHNASLKCRARQLKLHGLDETRVLVTNEISEFSSCVIFATVARRLISRGCEAFLVCVVDTRVQSPALEDLRAVREFLDVFLKELSGLP</sequence>
<protein>
    <submittedName>
        <fullName evidence="1">Reverse transcriptase</fullName>
    </submittedName>
</protein>
<dbReference type="Gene3D" id="2.40.70.10">
    <property type="entry name" value="Acid Proteases"/>
    <property type="match status" value="1"/>
</dbReference>
<organism evidence="1 2">
    <name type="scientific">Gossypium australe</name>
    <dbReference type="NCBI Taxonomy" id="47621"/>
    <lineage>
        <taxon>Eukaryota</taxon>
        <taxon>Viridiplantae</taxon>
        <taxon>Streptophyta</taxon>
        <taxon>Embryophyta</taxon>
        <taxon>Tracheophyta</taxon>
        <taxon>Spermatophyta</taxon>
        <taxon>Magnoliopsida</taxon>
        <taxon>eudicotyledons</taxon>
        <taxon>Gunneridae</taxon>
        <taxon>Pentapetalae</taxon>
        <taxon>rosids</taxon>
        <taxon>malvids</taxon>
        <taxon>Malvales</taxon>
        <taxon>Malvaceae</taxon>
        <taxon>Malvoideae</taxon>
        <taxon>Gossypium</taxon>
    </lineage>
</organism>
<dbReference type="EMBL" id="SMMG02000009">
    <property type="protein sequence ID" value="KAA3461595.1"/>
    <property type="molecule type" value="Genomic_DNA"/>
</dbReference>
<keyword evidence="2" id="KW-1185">Reference proteome</keyword>
<dbReference type="AlphaFoldDB" id="A0A5B6UZU1"/>
<name>A0A5B6UZU1_9ROSI</name>
<dbReference type="OrthoDB" id="999475at2759"/>
<dbReference type="Pfam" id="PF08284">
    <property type="entry name" value="RVP_2"/>
    <property type="match status" value="1"/>
</dbReference>
<dbReference type="GO" id="GO:0003964">
    <property type="term" value="F:RNA-directed DNA polymerase activity"/>
    <property type="evidence" value="ECO:0007669"/>
    <property type="project" value="UniProtKB-KW"/>
</dbReference>
<accession>A0A5B6UZU1</accession>
<evidence type="ECO:0000313" key="2">
    <source>
        <dbReference type="Proteomes" id="UP000325315"/>
    </source>
</evidence>
<reference evidence="1" key="1">
    <citation type="submission" date="2019-08" db="EMBL/GenBank/DDBJ databases">
        <authorList>
            <person name="Liu F."/>
        </authorList>
    </citation>
    <scope>NUCLEOTIDE SEQUENCE [LARGE SCALE GENOMIC DNA]</scope>
    <source>
        <strain evidence="1">PA1801</strain>
        <tissue evidence="1">Leaf</tissue>
    </source>
</reference>
<gene>
    <name evidence="1" type="ORF">EPI10_028154</name>
</gene>
<dbReference type="InterPro" id="IPR021109">
    <property type="entry name" value="Peptidase_aspartic_dom_sf"/>
</dbReference>
<keyword evidence="1" id="KW-0548">Nucleotidyltransferase</keyword>
<keyword evidence="1" id="KW-0808">Transferase</keyword>
<comment type="caution">
    <text evidence="1">The sequence shown here is derived from an EMBL/GenBank/DDBJ whole genome shotgun (WGS) entry which is preliminary data.</text>
</comment>
<proteinExistence type="predicted"/>
<dbReference type="Proteomes" id="UP000325315">
    <property type="component" value="Unassembled WGS sequence"/>
</dbReference>